<evidence type="ECO:0000313" key="2">
    <source>
        <dbReference type="Proteomes" id="UP000735302"/>
    </source>
</evidence>
<reference evidence="1 2" key="1">
    <citation type="journal article" date="2021" name="Elife">
        <title>Chloroplast acquisition without the gene transfer in kleptoplastic sea slugs, Plakobranchus ocellatus.</title>
        <authorList>
            <person name="Maeda T."/>
            <person name="Takahashi S."/>
            <person name="Yoshida T."/>
            <person name="Shimamura S."/>
            <person name="Takaki Y."/>
            <person name="Nagai Y."/>
            <person name="Toyoda A."/>
            <person name="Suzuki Y."/>
            <person name="Arimoto A."/>
            <person name="Ishii H."/>
            <person name="Satoh N."/>
            <person name="Nishiyama T."/>
            <person name="Hasebe M."/>
            <person name="Maruyama T."/>
            <person name="Minagawa J."/>
            <person name="Obokata J."/>
            <person name="Shigenobu S."/>
        </authorList>
    </citation>
    <scope>NUCLEOTIDE SEQUENCE [LARGE SCALE GENOMIC DNA]</scope>
</reference>
<protein>
    <submittedName>
        <fullName evidence="1">Uncharacterized protein</fullName>
    </submittedName>
</protein>
<sequence length="113" mass="13235">MTLAEIFACASSHASVRHASVIRQGENPFQKHQSDVAAIRMKRTWRRKVSFKKGQLDHQLNRRRHLVEQTSKLDDFIIFPRCRVFSRGAQETDKFLFARYPTVDRMIMDANNS</sequence>
<keyword evidence="2" id="KW-1185">Reference proteome</keyword>
<dbReference type="Proteomes" id="UP000735302">
    <property type="component" value="Unassembled WGS sequence"/>
</dbReference>
<organism evidence="1 2">
    <name type="scientific">Plakobranchus ocellatus</name>
    <dbReference type="NCBI Taxonomy" id="259542"/>
    <lineage>
        <taxon>Eukaryota</taxon>
        <taxon>Metazoa</taxon>
        <taxon>Spiralia</taxon>
        <taxon>Lophotrochozoa</taxon>
        <taxon>Mollusca</taxon>
        <taxon>Gastropoda</taxon>
        <taxon>Heterobranchia</taxon>
        <taxon>Euthyneura</taxon>
        <taxon>Panpulmonata</taxon>
        <taxon>Sacoglossa</taxon>
        <taxon>Placobranchoidea</taxon>
        <taxon>Plakobranchidae</taxon>
        <taxon>Plakobranchus</taxon>
    </lineage>
</organism>
<evidence type="ECO:0000313" key="1">
    <source>
        <dbReference type="EMBL" id="GFN76282.1"/>
    </source>
</evidence>
<accession>A0AAV3Y223</accession>
<name>A0AAV3Y223_9GAST</name>
<gene>
    <name evidence="1" type="ORF">PoB_000278800</name>
</gene>
<comment type="caution">
    <text evidence="1">The sequence shown here is derived from an EMBL/GenBank/DDBJ whole genome shotgun (WGS) entry which is preliminary data.</text>
</comment>
<dbReference type="EMBL" id="BLXT01000370">
    <property type="protein sequence ID" value="GFN76282.1"/>
    <property type="molecule type" value="Genomic_DNA"/>
</dbReference>
<proteinExistence type="predicted"/>
<dbReference type="AlphaFoldDB" id="A0AAV3Y223"/>